<keyword evidence="6 12" id="KW-0812">Transmembrane</keyword>
<dbReference type="PANTHER" id="PTHR45436">
    <property type="entry name" value="SENSOR HISTIDINE KINASE YKOH"/>
    <property type="match status" value="1"/>
</dbReference>
<keyword evidence="4" id="KW-0597">Phosphoprotein</keyword>
<dbReference type="GO" id="GO:0000155">
    <property type="term" value="F:phosphorelay sensor kinase activity"/>
    <property type="evidence" value="ECO:0007669"/>
    <property type="project" value="InterPro"/>
</dbReference>
<dbReference type="SUPFAM" id="SSF47384">
    <property type="entry name" value="Homodimeric domain of signal transducing histidine kinase"/>
    <property type="match status" value="1"/>
</dbReference>
<evidence type="ECO:0000256" key="12">
    <source>
        <dbReference type="SAM" id="Phobius"/>
    </source>
</evidence>
<reference evidence="15 16" key="1">
    <citation type="submission" date="2020-04" db="EMBL/GenBank/DDBJ databases">
        <title>MicrobeNet Type strains.</title>
        <authorList>
            <person name="Nicholson A.C."/>
        </authorList>
    </citation>
    <scope>NUCLEOTIDE SEQUENCE [LARGE SCALE GENOMIC DNA]</scope>
    <source>
        <strain evidence="15 16">ATCC BAA-14</strain>
    </source>
</reference>
<name>A0A846WJH5_9ACTN</name>
<evidence type="ECO:0000259" key="13">
    <source>
        <dbReference type="PROSITE" id="PS50109"/>
    </source>
</evidence>
<evidence type="ECO:0000256" key="4">
    <source>
        <dbReference type="ARBA" id="ARBA00022553"/>
    </source>
</evidence>
<evidence type="ECO:0000313" key="16">
    <source>
        <dbReference type="Proteomes" id="UP000563898"/>
    </source>
</evidence>
<keyword evidence="9" id="KW-0902">Two-component regulatory system</keyword>
<feature type="compositionally biased region" description="Polar residues" evidence="11">
    <location>
        <begin position="104"/>
        <end position="118"/>
    </location>
</feature>
<evidence type="ECO:0000313" key="15">
    <source>
        <dbReference type="EMBL" id="NKY01824.1"/>
    </source>
</evidence>
<accession>A0A846WJH5</accession>
<keyword evidence="7" id="KW-0418">Kinase</keyword>
<dbReference type="Pfam" id="PF02518">
    <property type="entry name" value="HATPase_c"/>
    <property type="match status" value="1"/>
</dbReference>
<dbReference type="GO" id="GO:0005886">
    <property type="term" value="C:plasma membrane"/>
    <property type="evidence" value="ECO:0007669"/>
    <property type="project" value="UniProtKB-SubCell"/>
</dbReference>
<feature type="region of interest" description="Disordered" evidence="11">
    <location>
        <begin position="104"/>
        <end position="126"/>
    </location>
</feature>
<dbReference type="AlphaFoldDB" id="A0A846WJH5"/>
<dbReference type="PRINTS" id="PR00344">
    <property type="entry name" value="BCTRLSENSOR"/>
</dbReference>
<proteinExistence type="predicted"/>
<feature type="domain" description="Histidine kinase" evidence="13">
    <location>
        <begin position="252"/>
        <end position="463"/>
    </location>
</feature>
<dbReference type="InterPro" id="IPR004358">
    <property type="entry name" value="Sig_transdc_His_kin-like_C"/>
</dbReference>
<evidence type="ECO:0000256" key="2">
    <source>
        <dbReference type="ARBA" id="ARBA00004236"/>
    </source>
</evidence>
<dbReference type="InterPro" id="IPR003594">
    <property type="entry name" value="HATPase_dom"/>
</dbReference>
<dbReference type="CDD" id="cd06225">
    <property type="entry name" value="HAMP"/>
    <property type="match status" value="1"/>
</dbReference>
<dbReference type="SMART" id="SM00304">
    <property type="entry name" value="HAMP"/>
    <property type="match status" value="1"/>
</dbReference>
<comment type="caution">
    <text evidence="15">The sequence shown here is derived from an EMBL/GenBank/DDBJ whole genome shotgun (WGS) entry which is preliminary data.</text>
</comment>
<dbReference type="Gene3D" id="1.10.287.130">
    <property type="match status" value="1"/>
</dbReference>
<dbReference type="Gene3D" id="6.10.340.10">
    <property type="match status" value="1"/>
</dbReference>
<dbReference type="SMART" id="SM00388">
    <property type="entry name" value="HisKA"/>
    <property type="match status" value="1"/>
</dbReference>
<evidence type="ECO:0000259" key="14">
    <source>
        <dbReference type="PROSITE" id="PS50885"/>
    </source>
</evidence>
<evidence type="ECO:0000256" key="11">
    <source>
        <dbReference type="SAM" id="MobiDB-lite"/>
    </source>
</evidence>
<evidence type="ECO:0000256" key="10">
    <source>
        <dbReference type="ARBA" id="ARBA00023136"/>
    </source>
</evidence>
<dbReference type="InterPro" id="IPR036890">
    <property type="entry name" value="HATPase_C_sf"/>
</dbReference>
<dbReference type="EC" id="2.7.13.3" evidence="3"/>
<feature type="transmembrane region" description="Helical" evidence="12">
    <location>
        <begin position="23"/>
        <end position="46"/>
    </location>
</feature>
<organism evidence="15 16">
    <name type="scientific">Gordonia polyisoprenivorans</name>
    <dbReference type="NCBI Taxonomy" id="84595"/>
    <lineage>
        <taxon>Bacteria</taxon>
        <taxon>Bacillati</taxon>
        <taxon>Actinomycetota</taxon>
        <taxon>Actinomycetes</taxon>
        <taxon>Mycobacteriales</taxon>
        <taxon>Gordoniaceae</taxon>
        <taxon>Gordonia</taxon>
    </lineage>
</organism>
<dbReference type="InterPro" id="IPR003661">
    <property type="entry name" value="HisK_dim/P_dom"/>
</dbReference>
<gene>
    <name evidence="15" type="ORF">HGA05_09590</name>
</gene>
<comment type="catalytic activity">
    <reaction evidence="1">
        <text>ATP + protein L-histidine = ADP + protein N-phospho-L-histidine.</text>
        <dbReference type="EC" id="2.7.13.3"/>
    </reaction>
</comment>
<keyword evidence="10 12" id="KW-0472">Membrane</keyword>
<evidence type="ECO:0000256" key="1">
    <source>
        <dbReference type="ARBA" id="ARBA00000085"/>
    </source>
</evidence>
<dbReference type="InterPro" id="IPR003660">
    <property type="entry name" value="HAMP_dom"/>
</dbReference>
<dbReference type="Gene3D" id="3.30.565.10">
    <property type="entry name" value="Histidine kinase-like ATPase, C-terminal domain"/>
    <property type="match status" value="1"/>
</dbReference>
<feature type="transmembrane region" description="Helical" evidence="12">
    <location>
        <begin position="160"/>
        <end position="185"/>
    </location>
</feature>
<sequence>MVRTANALVAQLWTRCRPVRMRLTVVAAGLVAATLAVAGLLIIVLFRHVLVDDADSATSARAEQIAAAATDEGIAGIDRSMMTNGDNIAVITVIDSSGRVRLSSNPTLSQAAANPTTRDPSRHDGDVSRVQAHDLRLATTQVATPDGELTIEVGAAEGPIHAAVGAVALICAIVFPLVVIGMALLTHHFVGRALRPVDDIRRRVDAISGGDLAHRVPVPGTGDEIATLASTMNAMLDRIETARTQQLRFVNDASHELNSPLTTVVGLLDLCRVTREPIDADTASTVLFPEAQRLQHMVADLLLLARSDERGLQLRVSSVDLDDLLSEEVARLEAISALDIEAAVVPVQLNADSEKVRRALRNIIDNGARHARSRLVVEMTTESPTDTVRVLVSDDGPGIADADKSRVIDRFVRLDPARSRTAGQAGLGLAITAEIIHAHGGEVIIDDSAMGGASVGFTLPLRCIVPVSQH</sequence>
<feature type="domain" description="HAMP" evidence="14">
    <location>
        <begin position="191"/>
        <end position="244"/>
    </location>
</feature>
<keyword evidence="5" id="KW-0808">Transferase</keyword>
<dbReference type="PROSITE" id="PS50109">
    <property type="entry name" value="HIS_KIN"/>
    <property type="match status" value="1"/>
</dbReference>
<evidence type="ECO:0000256" key="7">
    <source>
        <dbReference type="ARBA" id="ARBA00022777"/>
    </source>
</evidence>
<dbReference type="SUPFAM" id="SSF158472">
    <property type="entry name" value="HAMP domain-like"/>
    <property type="match status" value="1"/>
</dbReference>
<dbReference type="CDD" id="cd00082">
    <property type="entry name" value="HisKA"/>
    <property type="match status" value="1"/>
</dbReference>
<protein>
    <recommendedName>
        <fullName evidence="3">histidine kinase</fullName>
        <ecNumber evidence="3">2.7.13.3</ecNumber>
    </recommendedName>
</protein>
<evidence type="ECO:0000256" key="5">
    <source>
        <dbReference type="ARBA" id="ARBA00022679"/>
    </source>
</evidence>
<dbReference type="Proteomes" id="UP000563898">
    <property type="component" value="Unassembled WGS sequence"/>
</dbReference>
<evidence type="ECO:0000256" key="3">
    <source>
        <dbReference type="ARBA" id="ARBA00012438"/>
    </source>
</evidence>
<dbReference type="Pfam" id="PF00672">
    <property type="entry name" value="HAMP"/>
    <property type="match status" value="1"/>
</dbReference>
<dbReference type="SUPFAM" id="SSF55874">
    <property type="entry name" value="ATPase domain of HSP90 chaperone/DNA topoisomerase II/histidine kinase"/>
    <property type="match status" value="1"/>
</dbReference>
<evidence type="ECO:0000256" key="8">
    <source>
        <dbReference type="ARBA" id="ARBA00022989"/>
    </source>
</evidence>
<dbReference type="PROSITE" id="PS50885">
    <property type="entry name" value="HAMP"/>
    <property type="match status" value="1"/>
</dbReference>
<evidence type="ECO:0000256" key="9">
    <source>
        <dbReference type="ARBA" id="ARBA00023012"/>
    </source>
</evidence>
<dbReference type="InterPro" id="IPR050428">
    <property type="entry name" value="TCS_sensor_his_kinase"/>
</dbReference>
<dbReference type="InterPro" id="IPR036097">
    <property type="entry name" value="HisK_dim/P_sf"/>
</dbReference>
<dbReference type="PANTHER" id="PTHR45436:SF5">
    <property type="entry name" value="SENSOR HISTIDINE KINASE TRCS"/>
    <property type="match status" value="1"/>
</dbReference>
<comment type="subcellular location">
    <subcellularLocation>
        <location evidence="2">Cell membrane</location>
    </subcellularLocation>
</comment>
<dbReference type="EMBL" id="JAAXPC010000004">
    <property type="protein sequence ID" value="NKY01824.1"/>
    <property type="molecule type" value="Genomic_DNA"/>
</dbReference>
<dbReference type="Pfam" id="PF00512">
    <property type="entry name" value="HisKA"/>
    <property type="match status" value="1"/>
</dbReference>
<dbReference type="RefSeq" id="WP_006371816.1">
    <property type="nucleotide sequence ID" value="NZ_JAAXPC010000004.1"/>
</dbReference>
<keyword evidence="8 12" id="KW-1133">Transmembrane helix</keyword>
<dbReference type="SMART" id="SM00387">
    <property type="entry name" value="HATPase_c"/>
    <property type="match status" value="1"/>
</dbReference>
<evidence type="ECO:0000256" key="6">
    <source>
        <dbReference type="ARBA" id="ARBA00022692"/>
    </source>
</evidence>
<dbReference type="InterPro" id="IPR005467">
    <property type="entry name" value="His_kinase_dom"/>
</dbReference>